<feature type="compositionally biased region" description="Basic and acidic residues" evidence="1">
    <location>
        <begin position="61"/>
        <end position="70"/>
    </location>
</feature>
<keyword evidence="2" id="KW-0808">Transferase</keyword>
<dbReference type="GO" id="GO:0003964">
    <property type="term" value="F:RNA-directed DNA polymerase activity"/>
    <property type="evidence" value="ECO:0007669"/>
    <property type="project" value="UniProtKB-KW"/>
</dbReference>
<dbReference type="SUPFAM" id="SSF53098">
    <property type="entry name" value="Ribonuclease H-like"/>
    <property type="match status" value="1"/>
</dbReference>
<dbReference type="InterPro" id="IPR050951">
    <property type="entry name" value="Retrovirus_Pol_polyprotein"/>
</dbReference>
<accession>A0AAV4GWD5</accession>
<sequence>MKAPAGRDIPAPFQRMPLMEEPFQRVVVDLVGPLPFRKEKYEYVLTMIDVSTRWAEARPLRQTTADKPHCNEVSAESSYDDLRDSTSPQKALSSPFNEFPIIHQSDSPLIFTNDATACTIGVINETGDEPECELKTPPTIDEKSKVTINPMLDVKQAYEVNQILSEFTDVLTSLPGHTKTIQHEIHVNSDEIVKVKPYQLPFASQEFVKEEVLLNPR</sequence>
<protein>
    <submittedName>
        <fullName evidence="2">Reverse transcriptase</fullName>
    </submittedName>
</protein>
<dbReference type="AlphaFoldDB" id="A0AAV4GWD5"/>
<feature type="region of interest" description="Disordered" evidence="1">
    <location>
        <begin position="61"/>
        <end position="90"/>
    </location>
</feature>
<keyword evidence="2" id="KW-0695">RNA-directed DNA polymerase</keyword>
<dbReference type="GO" id="GO:0003676">
    <property type="term" value="F:nucleic acid binding"/>
    <property type="evidence" value="ECO:0007669"/>
    <property type="project" value="InterPro"/>
</dbReference>
<dbReference type="PANTHER" id="PTHR37984:SF15">
    <property type="entry name" value="INTEGRASE CATALYTIC DOMAIN-CONTAINING PROTEIN"/>
    <property type="match status" value="1"/>
</dbReference>
<keyword evidence="2" id="KW-0548">Nucleotidyltransferase</keyword>
<organism evidence="2 3">
    <name type="scientific">Elysia marginata</name>
    <dbReference type="NCBI Taxonomy" id="1093978"/>
    <lineage>
        <taxon>Eukaryota</taxon>
        <taxon>Metazoa</taxon>
        <taxon>Spiralia</taxon>
        <taxon>Lophotrochozoa</taxon>
        <taxon>Mollusca</taxon>
        <taxon>Gastropoda</taxon>
        <taxon>Heterobranchia</taxon>
        <taxon>Euthyneura</taxon>
        <taxon>Panpulmonata</taxon>
        <taxon>Sacoglossa</taxon>
        <taxon>Placobranchoidea</taxon>
        <taxon>Plakobranchidae</taxon>
        <taxon>Elysia</taxon>
    </lineage>
</organism>
<dbReference type="EMBL" id="BMAT01012305">
    <property type="protein sequence ID" value="GFR89431.1"/>
    <property type="molecule type" value="Genomic_DNA"/>
</dbReference>
<dbReference type="PANTHER" id="PTHR37984">
    <property type="entry name" value="PROTEIN CBG26694"/>
    <property type="match status" value="1"/>
</dbReference>
<name>A0AAV4GWD5_9GAST</name>
<dbReference type="Proteomes" id="UP000762676">
    <property type="component" value="Unassembled WGS sequence"/>
</dbReference>
<evidence type="ECO:0000256" key="1">
    <source>
        <dbReference type="SAM" id="MobiDB-lite"/>
    </source>
</evidence>
<comment type="caution">
    <text evidence="2">The sequence shown here is derived from an EMBL/GenBank/DDBJ whole genome shotgun (WGS) entry which is preliminary data.</text>
</comment>
<dbReference type="InterPro" id="IPR036397">
    <property type="entry name" value="RNaseH_sf"/>
</dbReference>
<gene>
    <name evidence="2" type="ORF">ElyMa_006124300</name>
</gene>
<dbReference type="Gene3D" id="3.30.420.10">
    <property type="entry name" value="Ribonuclease H-like superfamily/Ribonuclease H"/>
    <property type="match status" value="1"/>
</dbReference>
<keyword evidence="3" id="KW-1185">Reference proteome</keyword>
<evidence type="ECO:0000313" key="3">
    <source>
        <dbReference type="Proteomes" id="UP000762676"/>
    </source>
</evidence>
<evidence type="ECO:0000313" key="2">
    <source>
        <dbReference type="EMBL" id="GFR89431.1"/>
    </source>
</evidence>
<proteinExistence type="predicted"/>
<dbReference type="InterPro" id="IPR012337">
    <property type="entry name" value="RNaseH-like_sf"/>
</dbReference>
<reference evidence="2 3" key="1">
    <citation type="journal article" date="2021" name="Elife">
        <title>Chloroplast acquisition without the gene transfer in kleptoplastic sea slugs, Plakobranchus ocellatus.</title>
        <authorList>
            <person name="Maeda T."/>
            <person name="Takahashi S."/>
            <person name="Yoshida T."/>
            <person name="Shimamura S."/>
            <person name="Takaki Y."/>
            <person name="Nagai Y."/>
            <person name="Toyoda A."/>
            <person name="Suzuki Y."/>
            <person name="Arimoto A."/>
            <person name="Ishii H."/>
            <person name="Satoh N."/>
            <person name="Nishiyama T."/>
            <person name="Hasebe M."/>
            <person name="Maruyama T."/>
            <person name="Minagawa J."/>
            <person name="Obokata J."/>
            <person name="Shigenobu S."/>
        </authorList>
    </citation>
    <scope>NUCLEOTIDE SEQUENCE [LARGE SCALE GENOMIC DNA]</scope>
</reference>